<keyword evidence="11" id="KW-0695">RNA-directed DNA polymerase</keyword>
<dbReference type="CDD" id="cd09274">
    <property type="entry name" value="RNase_HI_RT_Ty3"/>
    <property type="match status" value="1"/>
</dbReference>
<feature type="compositionally biased region" description="Polar residues" evidence="17">
    <location>
        <begin position="108"/>
        <end position="117"/>
    </location>
</feature>
<evidence type="ECO:0000256" key="16">
    <source>
        <dbReference type="SAM" id="Coils"/>
    </source>
</evidence>
<keyword evidence="4" id="KW-0540">Nuclease</keyword>
<comment type="caution">
    <text evidence="21">The sequence shown here is derived from an EMBL/GenBank/DDBJ whole genome shotgun (WGS) entry which is preliminary data.</text>
</comment>
<dbReference type="GO" id="GO:0003964">
    <property type="term" value="F:RNA-directed DNA polymerase activity"/>
    <property type="evidence" value="ECO:0007669"/>
    <property type="project" value="UniProtKB-KW"/>
</dbReference>
<dbReference type="InterPro" id="IPR016197">
    <property type="entry name" value="Chromo-like_dom_sf"/>
</dbReference>
<dbReference type="EMBL" id="JAUUTY010000007">
    <property type="protein sequence ID" value="KAK1607114.1"/>
    <property type="molecule type" value="Genomic_DNA"/>
</dbReference>
<evidence type="ECO:0000256" key="5">
    <source>
        <dbReference type="ARBA" id="ARBA00022723"/>
    </source>
</evidence>
<evidence type="ECO:0000313" key="21">
    <source>
        <dbReference type="EMBL" id="KAK1607114.1"/>
    </source>
</evidence>
<dbReference type="Pfam" id="PF03732">
    <property type="entry name" value="Retrotrans_gag"/>
    <property type="match status" value="1"/>
</dbReference>
<dbReference type="InterPro" id="IPR000477">
    <property type="entry name" value="RT_dom"/>
</dbReference>
<dbReference type="CDD" id="cd00024">
    <property type="entry name" value="CD_CSD"/>
    <property type="match status" value="1"/>
</dbReference>
<dbReference type="GO" id="GO:0003677">
    <property type="term" value="F:DNA binding"/>
    <property type="evidence" value="ECO:0007669"/>
    <property type="project" value="UniProtKB-KW"/>
</dbReference>
<evidence type="ECO:0000256" key="9">
    <source>
        <dbReference type="ARBA" id="ARBA00022842"/>
    </source>
</evidence>
<dbReference type="Gene3D" id="2.40.70.10">
    <property type="entry name" value="Acid Proteases"/>
    <property type="match status" value="1"/>
</dbReference>
<feature type="domain" description="Integrase catalytic" evidence="20">
    <location>
        <begin position="1195"/>
        <end position="1359"/>
    </location>
</feature>
<keyword evidence="10" id="KW-0229">DNA integration</keyword>
<evidence type="ECO:0000256" key="10">
    <source>
        <dbReference type="ARBA" id="ARBA00022908"/>
    </source>
</evidence>
<evidence type="ECO:0000256" key="3">
    <source>
        <dbReference type="ARBA" id="ARBA00022695"/>
    </source>
</evidence>
<dbReference type="GO" id="GO:0004519">
    <property type="term" value="F:endonuclease activity"/>
    <property type="evidence" value="ECO:0007669"/>
    <property type="project" value="UniProtKB-KW"/>
</dbReference>
<evidence type="ECO:0000256" key="12">
    <source>
        <dbReference type="ARBA" id="ARBA00022932"/>
    </source>
</evidence>
<keyword evidence="12" id="KW-0239">DNA-directed DNA polymerase</keyword>
<dbReference type="InterPro" id="IPR036397">
    <property type="entry name" value="RNaseH_sf"/>
</dbReference>
<feature type="compositionally biased region" description="Polar residues" evidence="17">
    <location>
        <begin position="336"/>
        <end position="349"/>
    </location>
</feature>
<dbReference type="PANTHER" id="PTHR37984">
    <property type="entry name" value="PROTEIN CBG26694"/>
    <property type="match status" value="1"/>
</dbReference>
<dbReference type="SUPFAM" id="SSF56672">
    <property type="entry name" value="DNA/RNA polymerases"/>
    <property type="match status" value="1"/>
</dbReference>
<dbReference type="InterPro" id="IPR043128">
    <property type="entry name" value="Rev_trsase/Diguanyl_cyclase"/>
</dbReference>
<feature type="coiled-coil region" evidence="16">
    <location>
        <begin position="1378"/>
        <end position="1405"/>
    </location>
</feature>
<feature type="domain" description="Chromo" evidence="18">
    <location>
        <begin position="1501"/>
        <end position="1537"/>
    </location>
</feature>
<protein>
    <submittedName>
        <fullName evidence="21">Uncharacterized protein</fullName>
    </submittedName>
</protein>
<dbReference type="Pfam" id="PF24626">
    <property type="entry name" value="SH3_Tf2-1"/>
    <property type="match status" value="1"/>
</dbReference>
<feature type="compositionally biased region" description="Low complexity" evidence="17">
    <location>
        <begin position="1612"/>
        <end position="1625"/>
    </location>
</feature>
<gene>
    <name evidence="21" type="ORF">QYE76_030787</name>
</gene>
<dbReference type="GO" id="GO:0004190">
    <property type="term" value="F:aspartic-type endopeptidase activity"/>
    <property type="evidence" value="ECO:0007669"/>
    <property type="project" value="UniProtKB-KW"/>
</dbReference>
<dbReference type="InterPro" id="IPR043502">
    <property type="entry name" value="DNA/RNA_pol_sf"/>
</dbReference>
<dbReference type="GO" id="GO:0003887">
    <property type="term" value="F:DNA-directed DNA polymerase activity"/>
    <property type="evidence" value="ECO:0007669"/>
    <property type="project" value="UniProtKB-KW"/>
</dbReference>
<evidence type="ECO:0000256" key="15">
    <source>
        <dbReference type="ARBA" id="ARBA00023268"/>
    </source>
</evidence>
<name>A0AAD8VHW4_LOLMU</name>
<dbReference type="PROSITE" id="PS50878">
    <property type="entry name" value="RT_POL"/>
    <property type="match status" value="1"/>
</dbReference>
<dbReference type="InterPro" id="IPR000953">
    <property type="entry name" value="Chromo/chromo_shadow_dom"/>
</dbReference>
<dbReference type="GO" id="GO:0006310">
    <property type="term" value="P:DNA recombination"/>
    <property type="evidence" value="ECO:0007669"/>
    <property type="project" value="UniProtKB-KW"/>
</dbReference>
<dbReference type="InterPro" id="IPR041577">
    <property type="entry name" value="RT_RNaseH_2"/>
</dbReference>
<sequence>MGTATDETRATLDQLQASLDLLHGVVAGVDTAQQQMRAQLEHQAAAIEASSTKHDDTTRILQALMTKLGLLEGAPTRASPEEPETEVIFNAGHSLTRPPSPRWLGNTAGATSSNTNKGPAAGGDFDPGGAGFLGGGGGGSRPGGAGGGGGGSGGGRPGSTHHDQGGRTQLPKMSFPRFDGEHPRIWRDKCYDYFRAFNISATLWITTATLHMDGNAAIWLQSYKKRHELGSWPQFIAAVEAEFGADDKRRSIKALLALKQTSTVEAYQKEFQTLIYQVSMYNPNYDEQFFISQFIKGLKAELRGTVESQVPETLERAFLLPRVQQEVLEEARQKGNRSNYHARSESMTQRADIPKPPLKTSTGQYWKDRQLRDYRRANGECFKCGEKYDPSHQCAPKPVAALHAMEPADCPIQLSEEILNMMEIQDIASATQLSLSLNAMAGSEGSNCLRLRALVDNQVLLILVDSGSSTSFINADMLSRIKCTIVEAPPVAVKVANGQYMHTTQMVPALSWWSHGETFTTPMRVLELGGYDAILGMDWLESHSPMTTDWVKKFISFQYKGRQVTLHGVLNKPKDTVRELSVEQLAKWSKGNEVWAMAVIHHDQITALDSTTEECPSEIQSLLTEFDQVFAEPTELPPSRQYDHSITLKQDAAPFNARPYRYSPAHKDEIERQVAAMLAAGIIVPSMSPFASPVLLVQKKDGSWRFCIDYRRLNELTIKNVFPMPVIDELLDELAGAKVFSKLDLRAGYHQIRVLPSDEHKTAFKTHQGHYQFRVMPFGLCNAPATFQCVMNTVLRPCLRRSVLVFMDDILIYSPSLEQHREHLREVLTLLRDNKLFVKRSKCSFACHTLEYLGHIVSADGVATDPRKTQAMQDWPLPSNVTELRGFLGLTGYYRKFVKNYGIIARPLTNLLKKKGFVWTEQATEAFTALKLAMISTPVLQLPDFQKQFVVETDACDLGIGAVLMQDQHPLAFLSKPLSVSHQQLSIYEKEFLALLMAVERWRPYLQRGEFVIKTDHHSLSYLDDQNLQSPLQRKAMARLMGLQFRIVYRHGAENKAADALSRIGHLMTIQACSTVQPAWMQEILNSYTTDPDAQKRLQQLALSSPDEHGYELAHGVIRFNGRIWIGANSALQTKLISALHASAVGGHSGIQATYQRLKRLFAWHGMKAAVEDFVRQCNVCQHAKHINTAPAGLLQPLPIPTGAWRDITMDFITGLPKSEGFDVILVVVDRFTKYSHFVPLKHPFTAPVVARAFVDNIVKLHGMPHSITSDRDCIFTSIFWKRLFEALGTKLQYTTAYHPQTDGQSERVNQCLEMFLRCMVQENCKDWKRWLPLAEFWYNSTFHTSLGCSPFKALYGHDPNLGALPAVDDQSPVAGVLTDRAAQLEMLKQNLAAAQNRMKSYADGKRTERVFQVGDKVLLKLQPYAQATVVNRPYPKLAYKYFGPYKVLERIGQVAYKLELPPASKVHDVFHVSQIKEFRADYTPVFAELPKTPALDTLETSPEKILDRRLVKKGNTAVPQVLIKWTCVPEDSATWEDWEILKHLTSAIIPATGISTPSYRGRDFLPMPQLLARAAASLAPPDDHGPLHRGILHKRATSSASARCPRQFTVSRASPRATSPSSLHARPRRRRPARMRSAVLAPQQEQ</sequence>
<dbReference type="Pfam" id="PF08284">
    <property type="entry name" value="RVP_2"/>
    <property type="match status" value="1"/>
</dbReference>
<dbReference type="Pfam" id="PF17921">
    <property type="entry name" value="Integrase_H2C2"/>
    <property type="match status" value="1"/>
</dbReference>
<dbReference type="GO" id="GO:0046872">
    <property type="term" value="F:metal ion binding"/>
    <property type="evidence" value="ECO:0007669"/>
    <property type="project" value="UniProtKB-KW"/>
</dbReference>
<dbReference type="FunFam" id="3.30.420.10:FF:000032">
    <property type="entry name" value="Retrovirus-related Pol polyprotein from transposon 297-like Protein"/>
    <property type="match status" value="1"/>
</dbReference>
<dbReference type="SUPFAM" id="SSF50630">
    <property type="entry name" value="Acid proteases"/>
    <property type="match status" value="1"/>
</dbReference>
<feature type="region of interest" description="Disordered" evidence="17">
    <location>
        <begin position="91"/>
        <end position="176"/>
    </location>
</feature>
<keyword evidence="8" id="KW-0378">Hydrolase</keyword>
<keyword evidence="14" id="KW-0233">DNA recombination</keyword>
<evidence type="ECO:0000256" key="4">
    <source>
        <dbReference type="ARBA" id="ARBA00022722"/>
    </source>
</evidence>
<dbReference type="Proteomes" id="UP001231189">
    <property type="component" value="Unassembled WGS sequence"/>
</dbReference>
<dbReference type="InterPro" id="IPR021109">
    <property type="entry name" value="Peptidase_aspartic_dom_sf"/>
</dbReference>
<dbReference type="GO" id="GO:0006508">
    <property type="term" value="P:proteolysis"/>
    <property type="evidence" value="ECO:0007669"/>
    <property type="project" value="UniProtKB-KW"/>
</dbReference>
<keyword evidence="6" id="KW-0064">Aspartyl protease</keyword>
<reference evidence="21" key="1">
    <citation type="submission" date="2023-07" db="EMBL/GenBank/DDBJ databases">
        <title>A chromosome-level genome assembly of Lolium multiflorum.</title>
        <authorList>
            <person name="Chen Y."/>
            <person name="Copetti D."/>
            <person name="Kolliker R."/>
            <person name="Studer B."/>
        </authorList>
    </citation>
    <scope>NUCLEOTIDE SEQUENCE</scope>
    <source>
        <strain evidence="21">02402/16</strain>
        <tissue evidence="21">Leaf</tissue>
    </source>
</reference>
<dbReference type="InterPro" id="IPR050951">
    <property type="entry name" value="Retrovirus_Pol_polyprotein"/>
</dbReference>
<accession>A0AAD8VHW4</accession>
<dbReference type="PANTHER" id="PTHR37984:SF5">
    <property type="entry name" value="PROTEIN NYNRIN-LIKE"/>
    <property type="match status" value="1"/>
</dbReference>
<feature type="region of interest" description="Disordered" evidence="17">
    <location>
        <begin position="331"/>
        <end position="359"/>
    </location>
</feature>
<evidence type="ECO:0000259" key="20">
    <source>
        <dbReference type="PROSITE" id="PS50994"/>
    </source>
</evidence>
<dbReference type="InterPro" id="IPR012337">
    <property type="entry name" value="RNaseH-like_sf"/>
</dbReference>
<evidence type="ECO:0000256" key="7">
    <source>
        <dbReference type="ARBA" id="ARBA00022759"/>
    </source>
</evidence>
<feature type="region of interest" description="Disordered" evidence="17">
    <location>
        <begin position="1596"/>
        <end position="1647"/>
    </location>
</feature>
<dbReference type="FunFam" id="3.30.70.270:FF:000020">
    <property type="entry name" value="Transposon Tf2-6 polyprotein-like Protein"/>
    <property type="match status" value="1"/>
</dbReference>
<feature type="domain" description="Reverse transcriptase" evidence="19">
    <location>
        <begin position="678"/>
        <end position="857"/>
    </location>
</feature>
<feature type="compositionally biased region" description="Basic residues" evidence="17">
    <location>
        <begin position="1626"/>
        <end position="1635"/>
    </location>
</feature>
<dbReference type="Gene3D" id="3.10.10.10">
    <property type="entry name" value="HIV Type 1 Reverse Transcriptase, subunit A, domain 1"/>
    <property type="match status" value="1"/>
</dbReference>
<dbReference type="PROSITE" id="PS50013">
    <property type="entry name" value="CHROMO_2"/>
    <property type="match status" value="1"/>
</dbReference>
<dbReference type="FunFam" id="3.10.10.10:FF:000007">
    <property type="entry name" value="Retrovirus-related Pol polyprotein from transposon 17.6-like Protein"/>
    <property type="match status" value="1"/>
</dbReference>
<proteinExistence type="predicted"/>
<keyword evidence="7" id="KW-0255">Endonuclease</keyword>
<dbReference type="Gene3D" id="2.40.50.40">
    <property type="match status" value="1"/>
</dbReference>
<keyword evidence="13" id="KW-0238">DNA-binding</keyword>
<dbReference type="Gene3D" id="3.30.420.10">
    <property type="entry name" value="Ribonuclease H-like superfamily/Ribonuclease H"/>
    <property type="match status" value="1"/>
</dbReference>
<dbReference type="Gene3D" id="1.10.340.70">
    <property type="match status" value="1"/>
</dbReference>
<keyword evidence="5" id="KW-0479">Metal-binding</keyword>
<organism evidence="21 22">
    <name type="scientific">Lolium multiflorum</name>
    <name type="common">Italian ryegrass</name>
    <name type="synonym">Lolium perenne subsp. multiflorum</name>
    <dbReference type="NCBI Taxonomy" id="4521"/>
    <lineage>
        <taxon>Eukaryota</taxon>
        <taxon>Viridiplantae</taxon>
        <taxon>Streptophyta</taxon>
        <taxon>Embryophyta</taxon>
        <taxon>Tracheophyta</taxon>
        <taxon>Spermatophyta</taxon>
        <taxon>Magnoliopsida</taxon>
        <taxon>Liliopsida</taxon>
        <taxon>Poales</taxon>
        <taxon>Poaceae</taxon>
        <taxon>BOP clade</taxon>
        <taxon>Pooideae</taxon>
        <taxon>Poodae</taxon>
        <taxon>Poeae</taxon>
        <taxon>Poeae Chloroplast Group 2 (Poeae type)</taxon>
        <taxon>Loliodinae</taxon>
        <taxon>Loliinae</taxon>
        <taxon>Lolium</taxon>
    </lineage>
</organism>
<evidence type="ECO:0000256" key="13">
    <source>
        <dbReference type="ARBA" id="ARBA00023125"/>
    </source>
</evidence>
<keyword evidence="15" id="KW-0511">Multifunctional enzyme</keyword>
<keyword evidence="2" id="KW-0808">Transferase</keyword>
<evidence type="ECO:0000256" key="1">
    <source>
        <dbReference type="ARBA" id="ARBA00022670"/>
    </source>
</evidence>
<evidence type="ECO:0000259" key="18">
    <source>
        <dbReference type="PROSITE" id="PS50013"/>
    </source>
</evidence>
<dbReference type="InterPro" id="IPR041588">
    <property type="entry name" value="Integrase_H2C2"/>
</dbReference>
<evidence type="ECO:0000259" key="19">
    <source>
        <dbReference type="PROSITE" id="PS50878"/>
    </source>
</evidence>
<dbReference type="Pfam" id="PF00385">
    <property type="entry name" value="Chromo"/>
    <property type="match status" value="1"/>
</dbReference>
<dbReference type="PROSITE" id="PS50994">
    <property type="entry name" value="INTEGRASE"/>
    <property type="match status" value="1"/>
</dbReference>
<dbReference type="Pfam" id="PF00078">
    <property type="entry name" value="RVT_1"/>
    <property type="match status" value="1"/>
</dbReference>
<evidence type="ECO:0000256" key="14">
    <source>
        <dbReference type="ARBA" id="ARBA00023172"/>
    </source>
</evidence>
<evidence type="ECO:0000256" key="2">
    <source>
        <dbReference type="ARBA" id="ARBA00022679"/>
    </source>
</evidence>
<dbReference type="GO" id="GO:0015074">
    <property type="term" value="P:DNA integration"/>
    <property type="evidence" value="ECO:0007669"/>
    <property type="project" value="UniProtKB-KW"/>
</dbReference>
<dbReference type="Gene3D" id="3.30.70.270">
    <property type="match status" value="2"/>
</dbReference>
<dbReference type="CDD" id="cd01647">
    <property type="entry name" value="RT_LTR"/>
    <property type="match status" value="1"/>
</dbReference>
<dbReference type="Pfam" id="PF17919">
    <property type="entry name" value="RT_RNaseH_2"/>
    <property type="match status" value="1"/>
</dbReference>
<dbReference type="InterPro" id="IPR001584">
    <property type="entry name" value="Integrase_cat-core"/>
</dbReference>
<dbReference type="SUPFAM" id="SSF54160">
    <property type="entry name" value="Chromo domain-like"/>
    <property type="match status" value="1"/>
</dbReference>
<evidence type="ECO:0000256" key="8">
    <source>
        <dbReference type="ARBA" id="ARBA00022801"/>
    </source>
</evidence>
<keyword evidence="9" id="KW-0460">Magnesium</keyword>
<dbReference type="InterPro" id="IPR023780">
    <property type="entry name" value="Chromo_domain"/>
</dbReference>
<evidence type="ECO:0000256" key="11">
    <source>
        <dbReference type="ARBA" id="ARBA00022918"/>
    </source>
</evidence>
<keyword evidence="16" id="KW-0175">Coiled coil</keyword>
<evidence type="ECO:0000256" key="6">
    <source>
        <dbReference type="ARBA" id="ARBA00022750"/>
    </source>
</evidence>
<keyword evidence="22" id="KW-1185">Reference proteome</keyword>
<evidence type="ECO:0000256" key="17">
    <source>
        <dbReference type="SAM" id="MobiDB-lite"/>
    </source>
</evidence>
<keyword evidence="3" id="KW-0548">Nucleotidyltransferase</keyword>
<dbReference type="InterPro" id="IPR056924">
    <property type="entry name" value="SH3_Tf2-1"/>
</dbReference>
<dbReference type="SUPFAM" id="SSF53098">
    <property type="entry name" value="Ribonuclease H-like"/>
    <property type="match status" value="1"/>
</dbReference>
<feature type="compositionally biased region" description="Gly residues" evidence="17">
    <location>
        <begin position="125"/>
        <end position="157"/>
    </location>
</feature>
<dbReference type="CDD" id="cd00303">
    <property type="entry name" value="retropepsin_like"/>
    <property type="match status" value="1"/>
</dbReference>
<dbReference type="InterPro" id="IPR005162">
    <property type="entry name" value="Retrotrans_gag_dom"/>
</dbReference>
<keyword evidence="1" id="KW-0645">Protease</keyword>
<evidence type="ECO:0000313" key="22">
    <source>
        <dbReference type="Proteomes" id="UP001231189"/>
    </source>
</evidence>